<evidence type="ECO:0000313" key="3">
    <source>
        <dbReference type="Proteomes" id="UP000649573"/>
    </source>
</evidence>
<gene>
    <name evidence="2" type="ORF">GCM10010178_68300</name>
</gene>
<name>A0ABQ2V4U2_9PSEU</name>
<feature type="transmembrane region" description="Helical" evidence="1">
    <location>
        <begin position="121"/>
        <end position="143"/>
    </location>
</feature>
<keyword evidence="1" id="KW-1133">Transmembrane helix</keyword>
<organism evidence="2 3">
    <name type="scientific">Lentzea flava</name>
    <dbReference type="NCBI Taxonomy" id="103732"/>
    <lineage>
        <taxon>Bacteria</taxon>
        <taxon>Bacillati</taxon>
        <taxon>Actinomycetota</taxon>
        <taxon>Actinomycetes</taxon>
        <taxon>Pseudonocardiales</taxon>
        <taxon>Pseudonocardiaceae</taxon>
        <taxon>Lentzea</taxon>
    </lineage>
</organism>
<dbReference type="EMBL" id="BMRE01000041">
    <property type="protein sequence ID" value="GGU66781.1"/>
    <property type="molecule type" value="Genomic_DNA"/>
</dbReference>
<feature type="transmembrane region" description="Helical" evidence="1">
    <location>
        <begin position="242"/>
        <end position="260"/>
    </location>
</feature>
<comment type="caution">
    <text evidence="2">The sequence shown here is derived from an EMBL/GenBank/DDBJ whole genome shotgun (WGS) entry which is preliminary data.</text>
</comment>
<feature type="transmembrane region" description="Helical" evidence="1">
    <location>
        <begin position="50"/>
        <end position="72"/>
    </location>
</feature>
<keyword evidence="1" id="KW-0472">Membrane</keyword>
<sequence>MPVENKEANVRQTYLALRVAIVLLVGLLFLTILAQLVFVSLNCWQTSISAYYFTSVRPVFVGSLCAVGACLIIYRGNNDYENTALDYSGFMAFIVAFVPTGRDTACPPTNGPDEQEIAVAVGTNVGALLAIGVIATVITLAVPALRQDRRSPSKLYSLASVFVTLALLIVGIVMYVWQRPFFLKYGHLGAAVALFVGIVLVVVLNAVFAAKPYKHWYFGVAIAMVLVLVLGLALILSDVRHWALWLEALLIAMFAAFWIVQTVELGTEVNRAEAGTSDPGHGA</sequence>
<reference evidence="3" key="1">
    <citation type="journal article" date="2019" name="Int. J. Syst. Evol. Microbiol.">
        <title>The Global Catalogue of Microorganisms (GCM) 10K type strain sequencing project: providing services to taxonomists for standard genome sequencing and annotation.</title>
        <authorList>
            <consortium name="The Broad Institute Genomics Platform"/>
            <consortium name="The Broad Institute Genome Sequencing Center for Infectious Disease"/>
            <person name="Wu L."/>
            <person name="Ma J."/>
        </authorList>
    </citation>
    <scope>NUCLEOTIDE SEQUENCE [LARGE SCALE GENOMIC DNA]</scope>
    <source>
        <strain evidence="3">JCM 3296</strain>
    </source>
</reference>
<keyword evidence="3" id="KW-1185">Reference proteome</keyword>
<proteinExistence type="predicted"/>
<protein>
    <recommendedName>
        <fullName evidence="4">DUF998 domain-containing protein</fullName>
    </recommendedName>
</protein>
<dbReference type="Proteomes" id="UP000649573">
    <property type="component" value="Unassembled WGS sequence"/>
</dbReference>
<evidence type="ECO:0000313" key="2">
    <source>
        <dbReference type="EMBL" id="GGU66781.1"/>
    </source>
</evidence>
<evidence type="ECO:0008006" key="4">
    <source>
        <dbReference type="Google" id="ProtNLM"/>
    </source>
</evidence>
<feature type="transmembrane region" description="Helical" evidence="1">
    <location>
        <begin position="189"/>
        <end position="209"/>
    </location>
</feature>
<keyword evidence="1" id="KW-0812">Transmembrane</keyword>
<feature type="transmembrane region" description="Helical" evidence="1">
    <location>
        <begin position="15"/>
        <end position="38"/>
    </location>
</feature>
<accession>A0ABQ2V4U2</accession>
<feature type="transmembrane region" description="Helical" evidence="1">
    <location>
        <begin position="155"/>
        <end position="177"/>
    </location>
</feature>
<dbReference type="RefSeq" id="WP_189257876.1">
    <property type="nucleotide sequence ID" value="NZ_BMRE01000041.1"/>
</dbReference>
<evidence type="ECO:0000256" key="1">
    <source>
        <dbReference type="SAM" id="Phobius"/>
    </source>
</evidence>
<feature type="transmembrane region" description="Helical" evidence="1">
    <location>
        <begin position="84"/>
        <end position="101"/>
    </location>
</feature>
<feature type="transmembrane region" description="Helical" evidence="1">
    <location>
        <begin position="216"/>
        <end position="236"/>
    </location>
</feature>